<feature type="compositionally biased region" description="Polar residues" evidence="1">
    <location>
        <begin position="23"/>
        <end position="47"/>
    </location>
</feature>
<dbReference type="PANTHER" id="PTHR33786:SF5">
    <property type="entry name" value="EXPRESSED PROTEIN"/>
    <property type="match status" value="1"/>
</dbReference>
<dbReference type="PANTHER" id="PTHR33786">
    <property type="entry name" value="UBIQUITIN CARBOXYL-TERMINAL HYDROLASE"/>
    <property type="match status" value="1"/>
</dbReference>
<reference evidence="5" key="1">
    <citation type="journal article" date="2013" name="Science">
        <title>The Amborella genome and the evolution of flowering plants.</title>
        <authorList>
            <consortium name="Amborella Genome Project"/>
        </authorList>
    </citation>
    <scope>NUCLEOTIDE SEQUENCE [LARGE SCALE GENOMIC DNA]</scope>
</reference>
<organism evidence="4 5">
    <name type="scientific">Amborella trichopoda</name>
    <dbReference type="NCBI Taxonomy" id="13333"/>
    <lineage>
        <taxon>Eukaryota</taxon>
        <taxon>Viridiplantae</taxon>
        <taxon>Streptophyta</taxon>
        <taxon>Embryophyta</taxon>
        <taxon>Tracheophyta</taxon>
        <taxon>Spermatophyta</taxon>
        <taxon>Magnoliopsida</taxon>
        <taxon>Amborellales</taxon>
        <taxon>Amborellaceae</taxon>
        <taxon>Amborella</taxon>
    </lineage>
</organism>
<proteinExistence type="predicted"/>
<sequence length="136" mass="14605">MASPPVPHLVLFLLLLSITTPTRSEPTKPSSSHQVRLGSSPNTTSSGFIEYMPSPSGLVEHKLFTWDQEAGLRRRLDPFELCQSCRCCPSGPGADPSLCTNMPCCFHIDCNLPDKPFGVCAFAPRSCNCTGCGSGT</sequence>
<dbReference type="eggNOG" id="ENOG502S9AF">
    <property type="taxonomic scope" value="Eukaryota"/>
</dbReference>
<keyword evidence="2" id="KW-0732">Signal</keyword>
<dbReference type="InterPro" id="IPR057188">
    <property type="entry name" value="DUF7866"/>
</dbReference>
<dbReference type="HOGENOM" id="CLU_131784_1_0_1"/>
<protein>
    <recommendedName>
        <fullName evidence="3">DUF7866 domain-containing protein</fullName>
    </recommendedName>
</protein>
<feature type="domain" description="DUF7866" evidence="3">
    <location>
        <begin position="78"/>
        <end position="133"/>
    </location>
</feature>
<feature type="chain" id="PRO_5004807225" description="DUF7866 domain-containing protein" evidence="2">
    <location>
        <begin position="25"/>
        <end position="136"/>
    </location>
</feature>
<evidence type="ECO:0000256" key="1">
    <source>
        <dbReference type="SAM" id="MobiDB-lite"/>
    </source>
</evidence>
<evidence type="ECO:0000313" key="4">
    <source>
        <dbReference type="EMBL" id="ERN04308.1"/>
    </source>
</evidence>
<evidence type="ECO:0000259" key="3">
    <source>
        <dbReference type="Pfam" id="PF25268"/>
    </source>
</evidence>
<keyword evidence="5" id="KW-1185">Reference proteome</keyword>
<evidence type="ECO:0000256" key="2">
    <source>
        <dbReference type="SAM" id="SignalP"/>
    </source>
</evidence>
<gene>
    <name evidence="4" type="ORF">AMTR_s00077p00185640</name>
</gene>
<dbReference type="Gramene" id="ERN04308">
    <property type="protein sequence ID" value="ERN04308"/>
    <property type="gene ID" value="AMTR_s00077p00185640"/>
</dbReference>
<dbReference type="EMBL" id="KI394293">
    <property type="protein sequence ID" value="ERN04308.1"/>
    <property type="molecule type" value="Genomic_DNA"/>
</dbReference>
<accession>W1P8R1</accession>
<dbReference type="AlphaFoldDB" id="W1P8R1"/>
<name>W1P8R1_AMBTC</name>
<dbReference type="Pfam" id="PF25268">
    <property type="entry name" value="DUF7866"/>
    <property type="match status" value="1"/>
</dbReference>
<evidence type="ECO:0000313" key="5">
    <source>
        <dbReference type="Proteomes" id="UP000017836"/>
    </source>
</evidence>
<dbReference type="Proteomes" id="UP000017836">
    <property type="component" value="Unassembled WGS sequence"/>
</dbReference>
<feature type="signal peptide" evidence="2">
    <location>
        <begin position="1"/>
        <end position="24"/>
    </location>
</feature>
<feature type="region of interest" description="Disordered" evidence="1">
    <location>
        <begin position="23"/>
        <end position="49"/>
    </location>
</feature>